<dbReference type="CDD" id="cd02340">
    <property type="entry name" value="ZZ_NBR1_like"/>
    <property type="match status" value="1"/>
</dbReference>
<dbReference type="AlphaFoldDB" id="A0A8H8RME4"/>
<name>A0A8H8RME4_9HELO</name>
<feature type="region of interest" description="Disordered" evidence="6">
    <location>
        <begin position="896"/>
        <end position="1045"/>
    </location>
</feature>
<dbReference type="InterPro" id="IPR002048">
    <property type="entry name" value="EF_hand_dom"/>
</dbReference>
<feature type="region of interest" description="Disordered" evidence="6">
    <location>
        <begin position="118"/>
        <end position="211"/>
    </location>
</feature>
<dbReference type="GO" id="GO:0005509">
    <property type="term" value="F:calcium ion binding"/>
    <property type="evidence" value="ECO:0007669"/>
    <property type="project" value="InterPro"/>
</dbReference>
<dbReference type="InterPro" id="IPR043145">
    <property type="entry name" value="Znf_ZZ_sf"/>
</dbReference>
<dbReference type="InterPro" id="IPR011992">
    <property type="entry name" value="EF-hand-dom_pair"/>
</dbReference>
<feature type="compositionally biased region" description="Low complexity" evidence="6">
    <location>
        <begin position="958"/>
        <end position="984"/>
    </location>
</feature>
<dbReference type="PANTHER" id="PTHR20930:SF0">
    <property type="entry name" value="PROTEIN ILRUN"/>
    <property type="match status" value="1"/>
</dbReference>
<dbReference type="PROSITE" id="PS50135">
    <property type="entry name" value="ZF_ZZ_2"/>
    <property type="match status" value="1"/>
</dbReference>
<feature type="compositionally biased region" description="Low complexity" evidence="6">
    <location>
        <begin position="715"/>
        <end position="729"/>
    </location>
</feature>
<dbReference type="SMART" id="SM00054">
    <property type="entry name" value="EFh"/>
    <property type="match status" value="2"/>
</dbReference>
<dbReference type="PROSITE" id="PS00018">
    <property type="entry name" value="EF_HAND_1"/>
    <property type="match status" value="1"/>
</dbReference>
<organism evidence="9 10">
    <name type="scientific">Lachnellula subtilissima</name>
    <dbReference type="NCBI Taxonomy" id="602034"/>
    <lineage>
        <taxon>Eukaryota</taxon>
        <taxon>Fungi</taxon>
        <taxon>Dikarya</taxon>
        <taxon>Ascomycota</taxon>
        <taxon>Pezizomycotina</taxon>
        <taxon>Leotiomycetes</taxon>
        <taxon>Helotiales</taxon>
        <taxon>Lachnaceae</taxon>
        <taxon>Lachnellula</taxon>
    </lineage>
</organism>
<feature type="region of interest" description="Disordered" evidence="6">
    <location>
        <begin position="544"/>
        <end position="566"/>
    </location>
</feature>
<feature type="compositionally biased region" description="Polar residues" evidence="6">
    <location>
        <begin position="744"/>
        <end position="753"/>
    </location>
</feature>
<comment type="caution">
    <text evidence="9">The sequence shown here is derived from an EMBL/GenBank/DDBJ whole genome shotgun (WGS) entry which is preliminary data.</text>
</comment>
<dbReference type="EMBL" id="QGMJ01000377">
    <property type="protein sequence ID" value="TVY37060.1"/>
    <property type="molecule type" value="Genomic_DNA"/>
</dbReference>
<evidence type="ECO:0000259" key="7">
    <source>
        <dbReference type="PROSITE" id="PS50135"/>
    </source>
</evidence>
<evidence type="ECO:0000256" key="5">
    <source>
        <dbReference type="PROSITE-ProRule" id="PRU00228"/>
    </source>
</evidence>
<feature type="domain" description="EF-hand" evidence="8">
    <location>
        <begin position="407"/>
        <end position="442"/>
    </location>
</feature>
<keyword evidence="3" id="KW-0862">Zinc</keyword>
<keyword evidence="4" id="KW-0106">Calcium</keyword>
<protein>
    <submittedName>
        <fullName evidence="9">E3 ubiquitin-protein ligase</fullName>
    </submittedName>
</protein>
<sequence>MNAEERTLRRKANEKADTVSRILTMHNFTTRQPIYSTPYNATTTHLHLWMLPYMSTVAGDMETAAKPSFMARPEASMSASLNAASSLSRSTATILTLTTLAAAYGTYYLYSSSASDAEIQSRSGPRLSRSNAVHRRRRRTTTGPTDRATEGRSENNTDDVSNLFGDEGSENHSGEQLIPRTLTDGDTVVDDQEDNDNPWTRVPEQHEQPERSGQNIVQLLFRVSEDATRRNAYVHRGCACNSCGIVPIRGIRYRCANCADYDLCEGCESQGVHTKTHIFYKIKVPGPSFGPRSIQPVLYAGDPDSVMRVLPKEITTKLSRETGFERPELDAYWEQWTFMASTDWRDDPDDINLAMDRKTFERCLVPSGGYRHTSPSLIFDRMFAFYDTNKDDLIGFPEFLNGIAYRKKKDKWRRIFEGYDIDGDGFVDRKDFLRMFRSYYVLYRQMHQDMLESMEEQQMSCTDAHRLVAGRQPLSSAFGQDGRYPRAPDYRTGEGKTAQPNGDLEISDGQGIMNENSKDRGNREDIFRQNIMLLSRYNQIHREHSHGEDTGGYWETMRTPPTSLGELDPMVRAMRRNRDRADRAATAATNMSRNAHPALVTNMNIMEDEDNTSVDSDDISTGADNDYSWLPNYATVTDQDAEAIDGPGTRVSTVHPSSRRTVIAHAVYRERAEEAIHERWKRRQFYTDEEEGATPPADWKEHDDVFATNEVVGESSKSQSRPSMHSRSSSKVRFAEDMDDFDTRSNPSTSSRSVPERWGGMEIPDAERDAGKEILYQVTQQAFNELLDPLFKEKEDLAVEAAANKEQRERWRYEYTKPKFFNWAFEKEKEAKEKQHAERSHTPQRHETRQPWPTFSEVEVEEVRQRPLDDLLNHTGYYVDGLDEESDGTPELEVIPEIQPSQPADSWQSRILGGTRHNPLLTGDIYQDPESPEPSMLPIDSARRQTPGSQYEGRDRTSSPSPRATPSASPPDSTWSIPSSSASSYHDPTLPQFRPDSAPSTSFSPNNDTQACNRSTSPSTTPALPIPLPSRPAPSSDCASTDANYGQRPGREILYRYWLCERVAMDAEEKGGWGRLSLEEFEAAVKRFVREGRGNQMDYLGSWIDFCIP</sequence>
<evidence type="ECO:0000256" key="3">
    <source>
        <dbReference type="ARBA" id="ARBA00022833"/>
    </source>
</evidence>
<dbReference type="OrthoDB" id="2122982at2759"/>
<dbReference type="PROSITE" id="PS01357">
    <property type="entry name" value="ZF_ZZ_1"/>
    <property type="match status" value="1"/>
</dbReference>
<keyword evidence="10" id="KW-1185">Reference proteome</keyword>
<evidence type="ECO:0000313" key="9">
    <source>
        <dbReference type="EMBL" id="TVY37060.1"/>
    </source>
</evidence>
<dbReference type="InterPro" id="IPR000433">
    <property type="entry name" value="Znf_ZZ"/>
</dbReference>
<dbReference type="Pfam" id="PF13405">
    <property type="entry name" value="EF-hand_6"/>
    <property type="match status" value="1"/>
</dbReference>
<dbReference type="Pfam" id="PF00569">
    <property type="entry name" value="ZZ"/>
    <property type="match status" value="1"/>
</dbReference>
<evidence type="ECO:0000256" key="4">
    <source>
        <dbReference type="ARBA" id="ARBA00022837"/>
    </source>
</evidence>
<evidence type="ECO:0000256" key="2">
    <source>
        <dbReference type="ARBA" id="ARBA00022771"/>
    </source>
</evidence>
<feature type="region of interest" description="Disordered" evidence="6">
    <location>
        <begin position="476"/>
        <end position="523"/>
    </location>
</feature>
<dbReference type="SUPFAM" id="SSF57850">
    <property type="entry name" value="RING/U-box"/>
    <property type="match status" value="1"/>
</dbReference>
<gene>
    <name evidence="9" type="primary">HERC2</name>
    <name evidence="9" type="ORF">LSUB1_G004220</name>
</gene>
<feature type="compositionally biased region" description="Basic and acidic residues" evidence="6">
    <location>
        <begin position="483"/>
        <end position="494"/>
    </location>
</feature>
<dbReference type="GO" id="GO:0008270">
    <property type="term" value="F:zinc ion binding"/>
    <property type="evidence" value="ECO:0007669"/>
    <property type="project" value="UniProtKB-KW"/>
</dbReference>
<dbReference type="PROSITE" id="PS50222">
    <property type="entry name" value="EF_HAND_2"/>
    <property type="match status" value="1"/>
</dbReference>
<dbReference type="SMART" id="SM00291">
    <property type="entry name" value="ZnF_ZZ"/>
    <property type="match status" value="1"/>
</dbReference>
<keyword evidence="1" id="KW-0479">Metal-binding</keyword>
<dbReference type="PANTHER" id="PTHR20930">
    <property type="entry name" value="OVARIAN CARCINOMA ANTIGEN CA125-RELATED"/>
    <property type="match status" value="1"/>
</dbReference>
<feature type="compositionally biased region" description="Polar residues" evidence="6">
    <location>
        <begin position="998"/>
        <end position="1022"/>
    </location>
</feature>
<reference evidence="9 10" key="1">
    <citation type="submission" date="2018-05" db="EMBL/GenBank/DDBJ databases">
        <title>Genome sequencing and assembly of the regulated plant pathogen Lachnellula willkommii and related sister species for the development of diagnostic species identification markers.</title>
        <authorList>
            <person name="Giroux E."/>
            <person name="Bilodeau G."/>
        </authorList>
    </citation>
    <scope>NUCLEOTIDE SEQUENCE [LARGE SCALE GENOMIC DNA]</scope>
    <source>
        <strain evidence="9 10">CBS 197.66</strain>
    </source>
</reference>
<dbReference type="SUPFAM" id="SSF47473">
    <property type="entry name" value="EF-hand"/>
    <property type="match status" value="1"/>
</dbReference>
<feature type="compositionally biased region" description="Polar residues" evidence="6">
    <location>
        <begin position="899"/>
        <end position="909"/>
    </location>
</feature>
<evidence type="ECO:0000256" key="6">
    <source>
        <dbReference type="SAM" id="MobiDB-lite"/>
    </source>
</evidence>
<feature type="compositionally biased region" description="Basic and acidic residues" evidence="6">
    <location>
        <begin position="831"/>
        <end position="849"/>
    </location>
</feature>
<keyword evidence="2 5" id="KW-0863">Zinc-finger</keyword>
<proteinExistence type="predicted"/>
<evidence type="ECO:0000256" key="1">
    <source>
        <dbReference type="ARBA" id="ARBA00022723"/>
    </source>
</evidence>
<accession>A0A8H8RME4</accession>
<evidence type="ECO:0000313" key="10">
    <source>
        <dbReference type="Proteomes" id="UP000462212"/>
    </source>
</evidence>
<dbReference type="InterPro" id="IPR018247">
    <property type="entry name" value="EF_Hand_1_Ca_BS"/>
</dbReference>
<dbReference type="Gene3D" id="3.30.60.90">
    <property type="match status" value="1"/>
</dbReference>
<dbReference type="CDD" id="cd00051">
    <property type="entry name" value="EFh"/>
    <property type="match status" value="1"/>
</dbReference>
<feature type="domain" description="ZZ-type" evidence="7">
    <location>
        <begin position="235"/>
        <end position="287"/>
    </location>
</feature>
<evidence type="ECO:0000259" key="8">
    <source>
        <dbReference type="PROSITE" id="PS50222"/>
    </source>
</evidence>
<feature type="compositionally biased region" description="Polar residues" evidence="6">
    <location>
        <begin position="118"/>
        <end position="131"/>
    </location>
</feature>
<dbReference type="Proteomes" id="UP000462212">
    <property type="component" value="Unassembled WGS sequence"/>
</dbReference>
<feature type="compositionally biased region" description="Acidic residues" evidence="6">
    <location>
        <begin position="187"/>
        <end position="196"/>
    </location>
</feature>
<feature type="region of interest" description="Disordered" evidence="6">
    <location>
        <begin position="831"/>
        <end position="857"/>
    </location>
</feature>
<feature type="region of interest" description="Disordered" evidence="6">
    <location>
        <begin position="712"/>
        <end position="761"/>
    </location>
</feature>
<dbReference type="Gene3D" id="1.10.238.10">
    <property type="entry name" value="EF-hand"/>
    <property type="match status" value="1"/>
</dbReference>